<dbReference type="Proteomes" id="UP000051084">
    <property type="component" value="Unassembled WGS sequence"/>
</dbReference>
<evidence type="ECO:0000313" key="2">
    <source>
        <dbReference type="EMBL" id="KRL95178.1"/>
    </source>
</evidence>
<proteinExistence type="predicted"/>
<gene>
    <name evidence="2" type="ORF">FC21_GL000922</name>
</gene>
<keyword evidence="1" id="KW-0812">Transmembrane</keyword>
<dbReference type="AlphaFoldDB" id="A0A0R1UU49"/>
<keyword evidence="3" id="KW-1185">Reference proteome</keyword>
<dbReference type="OrthoDB" id="2328827at2"/>
<dbReference type="EMBL" id="AZGC01000023">
    <property type="protein sequence ID" value="KRL95178.1"/>
    <property type="molecule type" value="Genomic_DNA"/>
</dbReference>
<organism evidence="2 3">
    <name type="scientific">Limosilactobacillus equigenerosi DSM 18793 = JCM 14505</name>
    <dbReference type="NCBI Taxonomy" id="1423742"/>
    <lineage>
        <taxon>Bacteria</taxon>
        <taxon>Bacillati</taxon>
        <taxon>Bacillota</taxon>
        <taxon>Bacilli</taxon>
        <taxon>Lactobacillales</taxon>
        <taxon>Lactobacillaceae</taxon>
        <taxon>Limosilactobacillus</taxon>
    </lineage>
</organism>
<keyword evidence="1" id="KW-1133">Transmembrane helix</keyword>
<reference evidence="2 3" key="1">
    <citation type="journal article" date="2015" name="Genome Announc.">
        <title>Expanding the biotechnology potential of lactobacilli through comparative genomics of 213 strains and associated genera.</title>
        <authorList>
            <person name="Sun Z."/>
            <person name="Harris H.M."/>
            <person name="McCann A."/>
            <person name="Guo C."/>
            <person name="Argimon S."/>
            <person name="Zhang W."/>
            <person name="Yang X."/>
            <person name="Jeffery I.B."/>
            <person name="Cooney J.C."/>
            <person name="Kagawa T.F."/>
            <person name="Liu W."/>
            <person name="Song Y."/>
            <person name="Salvetti E."/>
            <person name="Wrobel A."/>
            <person name="Rasinkangas P."/>
            <person name="Parkhill J."/>
            <person name="Rea M.C."/>
            <person name="O'Sullivan O."/>
            <person name="Ritari J."/>
            <person name="Douillard F.P."/>
            <person name="Paul Ross R."/>
            <person name="Yang R."/>
            <person name="Briner A.E."/>
            <person name="Felis G.E."/>
            <person name="de Vos W.M."/>
            <person name="Barrangou R."/>
            <person name="Klaenhammer T.R."/>
            <person name="Caufield P.W."/>
            <person name="Cui Y."/>
            <person name="Zhang H."/>
            <person name="O'Toole P.W."/>
        </authorList>
    </citation>
    <scope>NUCLEOTIDE SEQUENCE [LARGE SCALE GENOMIC DNA]</scope>
    <source>
        <strain evidence="2 3">DSM 18793</strain>
    </source>
</reference>
<dbReference type="RefSeq" id="WP_054654030.1">
    <property type="nucleotide sequence ID" value="NZ_AZGC01000023.1"/>
</dbReference>
<evidence type="ECO:0000256" key="1">
    <source>
        <dbReference type="SAM" id="Phobius"/>
    </source>
</evidence>
<name>A0A0R1UU49_9LACO</name>
<dbReference type="STRING" id="417373.GCA_001570685_01544"/>
<feature type="transmembrane region" description="Helical" evidence="1">
    <location>
        <begin position="12"/>
        <end position="29"/>
    </location>
</feature>
<dbReference type="PATRIC" id="fig|1423742.4.peg.960"/>
<sequence>MNQELKQLLKVSFTMLTIFILIINGLTLMRTQKLTFATHSSVIIQTNRLKHPNINHPSATLPPHRLPSKSVQLIAMKHQHKLYVISHHRVIYITHAYVNHQAGRLTIHHPRGQQLAYHRSSLTASANNWISLGSNNFISAPAMINGHPSAKNWLKMKQHLPHTIEVSKPDALLL</sequence>
<comment type="caution">
    <text evidence="2">The sequence shown here is derived from an EMBL/GenBank/DDBJ whole genome shotgun (WGS) entry which is preliminary data.</text>
</comment>
<protein>
    <submittedName>
        <fullName evidence="2">Uncharacterized protein</fullName>
    </submittedName>
</protein>
<keyword evidence="1" id="KW-0472">Membrane</keyword>
<accession>A0A0R1UU49</accession>
<evidence type="ECO:0000313" key="3">
    <source>
        <dbReference type="Proteomes" id="UP000051084"/>
    </source>
</evidence>